<accession>A0ABS5TP88</accession>
<dbReference type="Pfam" id="PF21906">
    <property type="entry name" value="WHD_NrtR"/>
    <property type="match status" value="1"/>
</dbReference>
<dbReference type="SUPFAM" id="SSF46785">
    <property type="entry name" value="Winged helix' DNA-binding domain"/>
    <property type="match status" value="1"/>
</dbReference>
<gene>
    <name evidence="2" type="ORF">KIH74_28550</name>
</gene>
<protein>
    <submittedName>
        <fullName evidence="2">NUDIX hydrolase</fullName>
    </submittedName>
</protein>
<dbReference type="PANTHER" id="PTHR43736:SF4">
    <property type="entry name" value="SLR1690 PROTEIN"/>
    <property type="match status" value="1"/>
</dbReference>
<reference evidence="2 3" key="1">
    <citation type="submission" date="2021-05" db="EMBL/GenBank/DDBJ databases">
        <title>Kineosporia and Streptomyces sp. nov. two new marine actinobacteria isolated from Coral.</title>
        <authorList>
            <person name="Buangrab K."/>
            <person name="Sutthacheep M."/>
            <person name="Yeemin T."/>
            <person name="Harunari E."/>
            <person name="Igarashi Y."/>
            <person name="Kanchanasin P."/>
            <person name="Tanasupawat S."/>
            <person name="Phongsopitanun W."/>
        </authorList>
    </citation>
    <scope>NUCLEOTIDE SEQUENCE [LARGE SCALE GENOMIC DNA]</scope>
    <source>
        <strain evidence="2 3">J2-2</strain>
    </source>
</reference>
<sequence>MPESEWVPPSVLIAVDLMVLTLRGPHLYLLLIERGIEPMRGQHALPGGFLNHDREELLTAARRELREETSIDLDSVHLELLGVYSKPDRDPRGRVVSMAYLAIVPRLGDPQAGTDAAGARWHRVSAVLDGSLQLAFDHLDIVTDGVERARQMLETTTLATTFCSPQFSLSDLQEVYEAVWGGPVDTRNFYRKLRRSEGFVVPAGPVRQGAAGRPARLYRAGPGTSLYPPMVRDSLIHSRSEE</sequence>
<dbReference type="InterPro" id="IPR000086">
    <property type="entry name" value="NUDIX_hydrolase_dom"/>
</dbReference>
<dbReference type="CDD" id="cd18873">
    <property type="entry name" value="NUDIX_NadM_like"/>
    <property type="match status" value="1"/>
</dbReference>
<dbReference type="PANTHER" id="PTHR43736">
    <property type="entry name" value="ADP-RIBOSE PYROPHOSPHATASE"/>
    <property type="match status" value="1"/>
</dbReference>
<proteinExistence type="predicted"/>
<dbReference type="Gene3D" id="3.90.79.10">
    <property type="entry name" value="Nucleoside Triphosphate Pyrophosphohydrolase"/>
    <property type="match status" value="1"/>
</dbReference>
<evidence type="ECO:0000313" key="3">
    <source>
        <dbReference type="Proteomes" id="UP001197247"/>
    </source>
</evidence>
<dbReference type="InterPro" id="IPR015797">
    <property type="entry name" value="NUDIX_hydrolase-like_dom_sf"/>
</dbReference>
<dbReference type="Proteomes" id="UP001197247">
    <property type="component" value="Unassembled WGS sequence"/>
</dbReference>
<dbReference type="Gene3D" id="1.10.10.10">
    <property type="entry name" value="Winged helix-like DNA-binding domain superfamily/Winged helix DNA-binding domain"/>
    <property type="match status" value="1"/>
</dbReference>
<comment type="caution">
    <text evidence="2">The sequence shown here is derived from an EMBL/GenBank/DDBJ whole genome shotgun (WGS) entry which is preliminary data.</text>
</comment>
<dbReference type="EMBL" id="JAHBAY010000014">
    <property type="protein sequence ID" value="MBT0772927.1"/>
    <property type="molecule type" value="Genomic_DNA"/>
</dbReference>
<dbReference type="Pfam" id="PF00293">
    <property type="entry name" value="NUDIX"/>
    <property type="match status" value="1"/>
</dbReference>
<dbReference type="InterPro" id="IPR036390">
    <property type="entry name" value="WH_DNA-bd_sf"/>
</dbReference>
<keyword evidence="2" id="KW-0378">Hydrolase</keyword>
<dbReference type="PROSITE" id="PS51462">
    <property type="entry name" value="NUDIX"/>
    <property type="match status" value="1"/>
</dbReference>
<keyword evidence="3" id="KW-1185">Reference proteome</keyword>
<dbReference type="GO" id="GO:0016787">
    <property type="term" value="F:hydrolase activity"/>
    <property type="evidence" value="ECO:0007669"/>
    <property type="project" value="UniProtKB-KW"/>
</dbReference>
<evidence type="ECO:0000259" key="1">
    <source>
        <dbReference type="PROSITE" id="PS51462"/>
    </source>
</evidence>
<dbReference type="SUPFAM" id="SSF55811">
    <property type="entry name" value="Nudix"/>
    <property type="match status" value="1"/>
</dbReference>
<name>A0ABS5TP88_9ACTN</name>
<feature type="domain" description="Nudix hydrolase" evidence="1">
    <location>
        <begin position="5"/>
        <end position="148"/>
    </location>
</feature>
<dbReference type="InterPro" id="IPR054105">
    <property type="entry name" value="WHD_NrtR"/>
</dbReference>
<organism evidence="2 3">
    <name type="scientific">Kineosporia corallincola</name>
    <dbReference type="NCBI Taxonomy" id="2835133"/>
    <lineage>
        <taxon>Bacteria</taxon>
        <taxon>Bacillati</taxon>
        <taxon>Actinomycetota</taxon>
        <taxon>Actinomycetes</taxon>
        <taxon>Kineosporiales</taxon>
        <taxon>Kineosporiaceae</taxon>
        <taxon>Kineosporia</taxon>
    </lineage>
</organism>
<evidence type="ECO:0000313" key="2">
    <source>
        <dbReference type="EMBL" id="MBT0772927.1"/>
    </source>
</evidence>
<dbReference type="InterPro" id="IPR036388">
    <property type="entry name" value="WH-like_DNA-bd_sf"/>
</dbReference>
<dbReference type="RefSeq" id="WP_214159466.1">
    <property type="nucleotide sequence ID" value="NZ_JAHBAY010000014.1"/>
</dbReference>